<evidence type="ECO:0000256" key="9">
    <source>
        <dbReference type="ARBA" id="ARBA00022741"/>
    </source>
</evidence>
<proteinExistence type="inferred from homology"/>
<organism evidence="17 18">
    <name type="scientific">Tieghemostelium lacteum</name>
    <name type="common">Slime mold</name>
    <name type="synonym">Dictyostelium lacteum</name>
    <dbReference type="NCBI Taxonomy" id="361077"/>
    <lineage>
        <taxon>Eukaryota</taxon>
        <taxon>Amoebozoa</taxon>
        <taxon>Evosea</taxon>
        <taxon>Eumycetozoa</taxon>
        <taxon>Dictyostelia</taxon>
        <taxon>Dictyosteliales</taxon>
        <taxon>Raperosteliaceae</taxon>
        <taxon>Tieghemostelium</taxon>
    </lineage>
</organism>
<keyword evidence="11" id="KW-0460">Magnesium</keyword>
<dbReference type="Gene3D" id="3.30.70.590">
    <property type="entry name" value="Poly(A) polymerase predicted RNA binding domain"/>
    <property type="match status" value="2"/>
</dbReference>
<dbReference type="GO" id="GO:0046872">
    <property type="term" value="F:metal ion binding"/>
    <property type="evidence" value="ECO:0007669"/>
    <property type="project" value="UniProtKB-KW"/>
</dbReference>
<dbReference type="GO" id="GO:0003723">
    <property type="term" value="F:RNA binding"/>
    <property type="evidence" value="ECO:0007669"/>
    <property type="project" value="InterPro"/>
</dbReference>
<dbReference type="FunFam" id="1.10.1410.10:FF:000001">
    <property type="entry name" value="Putative poly(A) polymerase gamma"/>
    <property type="match status" value="1"/>
</dbReference>
<dbReference type="Gene3D" id="3.30.460.10">
    <property type="entry name" value="Beta Polymerase, domain 2"/>
    <property type="match status" value="1"/>
</dbReference>
<dbReference type="SUPFAM" id="SSF55003">
    <property type="entry name" value="PAP/Archaeal CCA-adding enzyme, C-terminal domain"/>
    <property type="match status" value="1"/>
</dbReference>
<dbReference type="SUPFAM" id="SSF81631">
    <property type="entry name" value="PAP/OAS1 substrate-binding domain"/>
    <property type="match status" value="1"/>
</dbReference>
<keyword evidence="18" id="KW-1185">Reference proteome</keyword>
<dbReference type="InParanoid" id="A0A151ZB28"/>
<evidence type="ECO:0000313" key="18">
    <source>
        <dbReference type="Proteomes" id="UP000076078"/>
    </source>
</evidence>
<comment type="similarity">
    <text evidence="4">Belongs to the poly(A) polymerase family.</text>
</comment>
<dbReference type="Pfam" id="PF20750">
    <property type="entry name" value="PAP_NTPase"/>
    <property type="match status" value="1"/>
</dbReference>
<gene>
    <name evidence="17" type="ORF">DLAC_08046</name>
</gene>
<evidence type="ECO:0000256" key="2">
    <source>
        <dbReference type="ARBA" id="ARBA00001946"/>
    </source>
</evidence>
<feature type="domain" description="Poly(A) polymerase central" evidence="15">
    <location>
        <begin position="229"/>
        <end position="372"/>
    </location>
</feature>
<dbReference type="GO" id="GO:0005524">
    <property type="term" value="F:ATP binding"/>
    <property type="evidence" value="ECO:0007669"/>
    <property type="project" value="UniProtKB-KW"/>
</dbReference>
<evidence type="ECO:0000259" key="16">
    <source>
        <dbReference type="Pfam" id="PF20750"/>
    </source>
</evidence>
<comment type="subcellular location">
    <subcellularLocation>
        <location evidence="3">Nucleus</location>
    </subcellularLocation>
</comment>
<evidence type="ECO:0000256" key="10">
    <source>
        <dbReference type="ARBA" id="ARBA00022840"/>
    </source>
</evidence>
<dbReference type="InterPro" id="IPR007012">
    <property type="entry name" value="PolA_pol_cen_dom"/>
</dbReference>
<dbReference type="GO" id="GO:0031123">
    <property type="term" value="P:RNA 3'-end processing"/>
    <property type="evidence" value="ECO:0007669"/>
    <property type="project" value="InterPro"/>
</dbReference>
<evidence type="ECO:0000256" key="7">
    <source>
        <dbReference type="ARBA" id="ARBA00022679"/>
    </source>
</evidence>
<dbReference type="Pfam" id="PF04926">
    <property type="entry name" value="PAP_RNA-bind"/>
    <property type="match status" value="2"/>
</dbReference>
<feature type="domain" description="Poly(A) polymerase RNA-binding" evidence="14">
    <location>
        <begin position="438"/>
        <end position="505"/>
    </location>
</feature>
<reference evidence="17 18" key="1">
    <citation type="submission" date="2015-12" db="EMBL/GenBank/DDBJ databases">
        <title>Dictyostelia acquired genes for synthesis and detection of signals that induce cell-type specialization by lateral gene transfer from prokaryotes.</title>
        <authorList>
            <person name="Gloeckner G."/>
            <person name="Schaap P."/>
        </authorList>
    </citation>
    <scope>NUCLEOTIDE SEQUENCE [LARGE SCALE GENOMIC DNA]</scope>
    <source>
        <strain evidence="17 18">TK</strain>
    </source>
</reference>
<feature type="region of interest" description="Disordered" evidence="13">
    <location>
        <begin position="531"/>
        <end position="551"/>
    </location>
</feature>
<dbReference type="PANTHER" id="PTHR10682">
    <property type="entry name" value="POLY A POLYMERASE"/>
    <property type="match status" value="1"/>
</dbReference>
<dbReference type="GO" id="GO:1990817">
    <property type="term" value="F:poly(A) RNA polymerase activity"/>
    <property type="evidence" value="ECO:0007669"/>
    <property type="project" value="UniProtKB-EC"/>
</dbReference>
<dbReference type="FunCoup" id="A0A151ZB28">
    <property type="interactions" value="957"/>
</dbReference>
<comment type="cofactor">
    <cofactor evidence="2">
        <name>Mg(2+)</name>
        <dbReference type="ChEBI" id="CHEBI:18420"/>
    </cofactor>
</comment>
<dbReference type="Gene3D" id="1.10.1410.10">
    <property type="match status" value="1"/>
</dbReference>
<evidence type="ECO:0000259" key="15">
    <source>
        <dbReference type="Pfam" id="PF04928"/>
    </source>
</evidence>
<evidence type="ECO:0000256" key="11">
    <source>
        <dbReference type="ARBA" id="ARBA00022842"/>
    </source>
</evidence>
<protein>
    <recommendedName>
        <fullName evidence="5">polynucleotide adenylyltransferase</fullName>
        <ecNumber evidence="5">2.7.7.19</ecNumber>
    </recommendedName>
</protein>
<evidence type="ECO:0000256" key="4">
    <source>
        <dbReference type="ARBA" id="ARBA00010912"/>
    </source>
</evidence>
<keyword evidence="10" id="KW-0067">ATP-binding</keyword>
<evidence type="ECO:0000256" key="5">
    <source>
        <dbReference type="ARBA" id="ARBA00012388"/>
    </source>
</evidence>
<dbReference type="OMA" id="WEGWIES"/>
<dbReference type="InterPro" id="IPR011068">
    <property type="entry name" value="NuclTrfase_I-like_C"/>
</dbReference>
<dbReference type="EC" id="2.7.7.19" evidence="5"/>
<keyword evidence="8" id="KW-0479">Metal-binding</keyword>
<comment type="caution">
    <text evidence="17">The sequence shown here is derived from an EMBL/GenBank/DDBJ whole genome shotgun (WGS) entry which is preliminary data.</text>
</comment>
<dbReference type="PANTHER" id="PTHR10682:SF10">
    <property type="entry name" value="POLYNUCLEOTIDE ADENYLYLTRANSFERASE"/>
    <property type="match status" value="1"/>
</dbReference>
<evidence type="ECO:0000256" key="12">
    <source>
        <dbReference type="ARBA" id="ARBA00023242"/>
    </source>
</evidence>
<evidence type="ECO:0000256" key="1">
    <source>
        <dbReference type="ARBA" id="ARBA00001936"/>
    </source>
</evidence>
<accession>A0A151ZB28</accession>
<keyword evidence="6" id="KW-0507">mRNA processing</keyword>
<dbReference type="InterPro" id="IPR043519">
    <property type="entry name" value="NT_sf"/>
</dbReference>
<comment type="cofactor">
    <cofactor evidence="1">
        <name>Mn(2+)</name>
        <dbReference type="ChEBI" id="CHEBI:29035"/>
    </cofactor>
</comment>
<evidence type="ECO:0000259" key="14">
    <source>
        <dbReference type="Pfam" id="PF04926"/>
    </source>
</evidence>
<keyword evidence="12" id="KW-0539">Nucleus</keyword>
<evidence type="ECO:0000256" key="6">
    <source>
        <dbReference type="ARBA" id="ARBA00022664"/>
    </source>
</evidence>
<feature type="domain" description="Poly(A) polymerase nucleotidyltransferase" evidence="16">
    <location>
        <begin position="30"/>
        <end position="224"/>
    </location>
</feature>
<dbReference type="FunFam" id="3.30.460.10:FF:000002">
    <property type="entry name" value="Poly(A) polymerase alpha, putative"/>
    <property type="match status" value="1"/>
</dbReference>
<dbReference type="GO" id="GO:0006397">
    <property type="term" value="P:mRNA processing"/>
    <property type="evidence" value="ECO:0007669"/>
    <property type="project" value="UniProtKB-KW"/>
</dbReference>
<dbReference type="Proteomes" id="UP000076078">
    <property type="component" value="Unassembled WGS sequence"/>
</dbReference>
<feature type="domain" description="Poly(A) polymerase RNA-binding" evidence="14">
    <location>
        <begin position="374"/>
        <end position="433"/>
    </location>
</feature>
<dbReference type="EMBL" id="LODT01000035">
    <property type="protein sequence ID" value="KYQ91138.1"/>
    <property type="molecule type" value="Genomic_DNA"/>
</dbReference>
<dbReference type="AlphaFoldDB" id="A0A151ZB28"/>
<dbReference type="GO" id="GO:0005634">
    <property type="term" value="C:nucleus"/>
    <property type="evidence" value="ECO:0007669"/>
    <property type="project" value="UniProtKB-SubCell"/>
</dbReference>
<name>A0A151ZB28_TIELA</name>
<evidence type="ECO:0000313" key="17">
    <source>
        <dbReference type="EMBL" id="KYQ91138.1"/>
    </source>
</evidence>
<keyword evidence="7" id="KW-0808">Transferase</keyword>
<dbReference type="OrthoDB" id="412748at2759"/>
<dbReference type="STRING" id="361077.A0A151ZB28"/>
<dbReference type="InterPro" id="IPR048840">
    <property type="entry name" value="PolA_pol_NTPase"/>
</dbReference>
<evidence type="ECO:0000256" key="3">
    <source>
        <dbReference type="ARBA" id="ARBA00004123"/>
    </source>
</evidence>
<evidence type="ECO:0000256" key="8">
    <source>
        <dbReference type="ARBA" id="ARBA00022723"/>
    </source>
</evidence>
<keyword evidence="9" id="KW-0547">Nucleotide-binding</keyword>
<dbReference type="SUPFAM" id="SSF81301">
    <property type="entry name" value="Nucleotidyltransferase"/>
    <property type="match status" value="1"/>
</dbReference>
<dbReference type="InterPro" id="IPR007010">
    <property type="entry name" value="PolA_pol_RNA-bd_dom"/>
</dbReference>
<sequence>MNSVSTPPIIASTTAPISTNGEISKPQYYGVTEPISLSFPTSVDLKFSQDLENTLKSFGLFESQEESKKREEVLGKLNQIVLDWAKKVSLKRGFTEQMAAEVVAKIFTFGSYRLGVHGNGSDIDTLCVGPKHIMRSDFFDDLSEILRVHPEISEFTAVKDAYVPVMKMVFLGIPIDLLFARLSLASIPEDLNDLIDESYLKNLDDKSILSLNGCRVADQILKLVPNIPNFRMALRCIKLWAKRRAIYSNVLGLLGGISYALLTARICQLYPNAAPSTLIHRFFKVYEGWKWPAPVLLNHIQEGGIFAAKVWNQKKDKGHLMPIITPAYPCMNSTYNVSRSTLYLLKNEFIRGAEVTRKIEKNEANWSLLFEKSDFFTRFRFYLQIDAISANDEEHIKWEGWIESKLRFLILNLEQTPNMKNAFPYPKCFENKVSQTVPTGFKCSSFFMGLAFNFTGENKSVDLTKAVTEFTAMIKATDTKTPTMDMKIHYIKKKSLPVFVKDESPPEEPRTGNAKKRNIKDISVAAAAAAASTATTTNTPPTLTSPITTPATNNSLEAINKKLKSDLGEPIVSPSSTAAISSTITSISPSSSSSSIPIPPFSVSTPSPISRSTSSSDLNLQPISNITTATITTTTTTVDTQMSDANTSIDNISADITSNQDQVQMTKKINTLEVNELDFISGNSVTKEPKPSMKKPGISLIRG</sequence>
<dbReference type="CDD" id="cd05402">
    <property type="entry name" value="NT_PAP_TUTase"/>
    <property type="match status" value="1"/>
</dbReference>
<evidence type="ECO:0000256" key="13">
    <source>
        <dbReference type="SAM" id="MobiDB-lite"/>
    </source>
</evidence>
<dbReference type="Pfam" id="PF04928">
    <property type="entry name" value="PAP_central"/>
    <property type="match status" value="1"/>
</dbReference>